<dbReference type="InterPro" id="IPR008613">
    <property type="entry name" value="Excalibur_Ca-bd_domain"/>
</dbReference>
<feature type="region of interest" description="Disordered" evidence="1">
    <location>
        <begin position="35"/>
        <end position="68"/>
    </location>
</feature>
<dbReference type="Pfam" id="PF07510">
    <property type="entry name" value="GmrSD_C"/>
    <property type="match status" value="1"/>
</dbReference>
<dbReference type="RefSeq" id="WP_139948567.1">
    <property type="nucleotide sequence ID" value="NZ_CP040899.1"/>
</dbReference>
<evidence type="ECO:0000259" key="3">
    <source>
        <dbReference type="SMART" id="SM00894"/>
    </source>
</evidence>
<proteinExistence type="predicted"/>
<feature type="compositionally biased region" description="Low complexity" evidence="1">
    <location>
        <begin position="53"/>
        <end position="68"/>
    </location>
</feature>
<dbReference type="PROSITE" id="PS51257">
    <property type="entry name" value="PROKAR_LIPOPROTEIN"/>
    <property type="match status" value="1"/>
</dbReference>
<gene>
    <name evidence="4" type="ORF">FE251_09250</name>
</gene>
<reference evidence="4 5" key="1">
    <citation type="submission" date="2019-05" db="EMBL/GenBank/DDBJ databases">
        <title>Georgenia *** sp. nov., and Georgenia *** sp. nov., isolated from the intestinal contents of plateau pika (Ochotona curzoniae) in the Qinghai-Tibet plateau of China.</title>
        <authorList>
            <person name="Tian Z."/>
        </authorList>
    </citation>
    <scope>NUCLEOTIDE SEQUENCE [LARGE SCALE GENOMIC DNA]</scope>
    <source>
        <strain evidence="4 5">Z294</strain>
    </source>
</reference>
<feature type="domain" description="Excalibur calcium-binding" evidence="3">
    <location>
        <begin position="294"/>
        <end position="331"/>
    </location>
</feature>
<evidence type="ECO:0000313" key="4">
    <source>
        <dbReference type="EMBL" id="QDB79540.1"/>
    </source>
</evidence>
<feature type="compositionally biased region" description="Pro residues" evidence="1">
    <location>
        <begin position="254"/>
        <end position="264"/>
    </location>
</feature>
<protein>
    <submittedName>
        <fullName evidence="4">DUF1524 domain-containing protein</fullName>
    </submittedName>
</protein>
<feature type="chain" id="PRO_5045225905" evidence="2">
    <location>
        <begin position="29"/>
        <end position="331"/>
    </location>
</feature>
<accession>A0ABX5VS83</accession>
<evidence type="ECO:0000256" key="2">
    <source>
        <dbReference type="SAM" id="SignalP"/>
    </source>
</evidence>
<sequence length="331" mass="34776">MHVQARRPARIIAVTAAVVIALAGCGTAVETTGAATPAVTHSSTPTPAPTPTTPAEVEPTPDATPAPAGSALATVDLLEVKGRAPRTGYDRDAFAYREFDLDRNGCDVRNDILRRDLRDITVRPGTNGCVVETGVLDDPYSGRTIDFVRGSDTSGEVQIDHVVALSDAWQKGAQSWDSATMQRFGNDPLNLLAVDGPLNGAKGDGDTATWLPPNTSYRCAYVARQVAVKHAYSLWVTQAEKDAMVRVLSDCPGEPLPEAEPAPLMPELEGSAPAQPAPPAPAPQAPAGGGTDPQYPTCKAAKAAGFGPYVRGVDPEYDWYRDGDGDGTVCE</sequence>
<dbReference type="Pfam" id="PF05901">
    <property type="entry name" value="Excalibur"/>
    <property type="match status" value="1"/>
</dbReference>
<dbReference type="EMBL" id="CP040899">
    <property type="protein sequence ID" value="QDB79540.1"/>
    <property type="molecule type" value="Genomic_DNA"/>
</dbReference>
<feature type="signal peptide" evidence="2">
    <location>
        <begin position="1"/>
        <end position="28"/>
    </location>
</feature>
<feature type="region of interest" description="Disordered" evidence="1">
    <location>
        <begin position="252"/>
        <end position="299"/>
    </location>
</feature>
<keyword evidence="2" id="KW-0732">Signal</keyword>
<evidence type="ECO:0000256" key="1">
    <source>
        <dbReference type="SAM" id="MobiDB-lite"/>
    </source>
</evidence>
<name>A0ABX5VS83_9MICO</name>
<feature type="compositionally biased region" description="Low complexity" evidence="1">
    <location>
        <begin position="35"/>
        <end position="45"/>
    </location>
</feature>
<dbReference type="PANTHER" id="PTHR24094:SF15">
    <property type="entry name" value="AMP-DEPENDENT SYNTHETASE_LIGASE DOMAIN-CONTAINING PROTEIN-RELATED"/>
    <property type="match status" value="1"/>
</dbReference>
<keyword evidence="5" id="KW-1185">Reference proteome</keyword>
<organism evidence="4 5">
    <name type="scientific">Georgenia wutianyii</name>
    <dbReference type="NCBI Taxonomy" id="2585135"/>
    <lineage>
        <taxon>Bacteria</taxon>
        <taxon>Bacillati</taxon>
        <taxon>Actinomycetota</taxon>
        <taxon>Actinomycetes</taxon>
        <taxon>Micrococcales</taxon>
        <taxon>Bogoriellaceae</taxon>
        <taxon>Georgenia</taxon>
    </lineage>
</organism>
<evidence type="ECO:0000313" key="5">
    <source>
        <dbReference type="Proteomes" id="UP000313948"/>
    </source>
</evidence>
<feature type="compositionally biased region" description="Low complexity" evidence="1">
    <location>
        <begin position="265"/>
        <end position="274"/>
    </location>
</feature>
<dbReference type="SMART" id="SM00894">
    <property type="entry name" value="Excalibur"/>
    <property type="match status" value="1"/>
</dbReference>
<dbReference type="PANTHER" id="PTHR24094">
    <property type="entry name" value="SECRETED PROTEIN"/>
    <property type="match status" value="1"/>
</dbReference>
<dbReference type="Proteomes" id="UP000313948">
    <property type="component" value="Chromosome"/>
</dbReference>
<feature type="compositionally biased region" description="Pro residues" evidence="1">
    <location>
        <begin position="275"/>
        <end position="284"/>
    </location>
</feature>
<dbReference type="InterPro" id="IPR011089">
    <property type="entry name" value="GmrSD_C"/>
</dbReference>